<proteinExistence type="predicted"/>
<evidence type="ECO:0000256" key="1">
    <source>
        <dbReference type="ARBA" id="ARBA00004906"/>
    </source>
</evidence>
<protein>
    <recommendedName>
        <fullName evidence="2">SOCS box domain-containing protein</fullName>
    </recommendedName>
</protein>
<dbReference type="Gene3D" id="1.10.750.20">
    <property type="entry name" value="SOCS box"/>
    <property type="match status" value="1"/>
</dbReference>
<comment type="pathway">
    <text evidence="1">Protein modification; protein ubiquitination.</text>
</comment>
<dbReference type="PROSITE" id="PS50225">
    <property type="entry name" value="SOCS"/>
    <property type="match status" value="1"/>
</dbReference>
<dbReference type="Proteomes" id="UP000472262">
    <property type="component" value="Unassembled WGS sequence"/>
</dbReference>
<dbReference type="InterPro" id="IPR001496">
    <property type="entry name" value="SOCS_box"/>
</dbReference>
<dbReference type="GO" id="GO:0016567">
    <property type="term" value="P:protein ubiquitination"/>
    <property type="evidence" value="ECO:0007669"/>
    <property type="project" value="UniProtKB-UniPathway"/>
</dbReference>
<dbReference type="SUPFAM" id="SSF158235">
    <property type="entry name" value="SOCS box-like"/>
    <property type="match status" value="1"/>
</dbReference>
<evidence type="ECO:0000313" key="3">
    <source>
        <dbReference type="Ensembl" id="ENSSGRP00000086930.1"/>
    </source>
</evidence>
<organism evidence="3 4">
    <name type="scientific">Sinocyclocheilus grahami</name>
    <name type="common">Dianchi golden-line fish</name>
    <name type="synonym">Barbus grahami</name>
    <dbReference type="NCBI Taxonomy" id="75366"/>
    <lineage>
        <taxon>Eukaryota</taxon>
        <taxon>Metazoa</taxon>
        <taxon>Chordata</taxon>
        <taxon>Craniata</taxon>
        <taxon>Vertebrata</taxon>
        <taxon>Euteleostomi</taxon>
        <taxon>Actinopterygii</taxon>
        <taxon>Neopterygii</taxon>
        <taxon>Teleostei</taxon>
        <taxon>Ostariophysi</taxon>
        <taxon>Cypriniformes</taxon>
        <taxon>Cyprinidae</taxon>
        <taxon>Cyprininae</taxon>
        <taxon>Sinocyclocheilus</taxon>
    </lineage>
</organism>
<evidence type="ECO:0000259" key="2">
    <source>
        <dbReference type="PROSITE" id="PS50225"/>
    </source>
</evidence>
<dbReference type="Ensembl" id="ENSSGRT00000092539.1">
    <property type="protein sequence ID" value="ENSSGRP00000086930.1"/>
    <property type="gene ID" value="ENSSGRG00000043699.1"/>
</dbReference>
<dbReference type="InParanoid" id="A0A672RCV5"/>
<dbReference type="InterPro" id="IPR036036">
    <property type="entry name" value="SOCS_box-like_dom_sf"/>
</dbReference>
<reference evidence="3" key="1">
    <citation type="submission" date="2025-08" db="UniProtKB">
        <authorList>
            <consortium name="Ensembl"/>
        </authorList>
    </citation>
    <scope>IDENTIFICATION</scope>
</reference>
<name>A0A672RCV5_SINGR</name>
<evidence type="ECO:0000313" key="4">
    <source>
        <dbReference type="Proteomes" id="UP000472262"/>
    </source>
</evidence>
<accession>A0A672RCV5</accession>
<feature type="domain" description="SOCS box" evidence="2">
    <location>
        <begin position="65"/>
        <end position="110"/>
    </location>
</feature>
<sequence>NNEKIHLQHLLTWFCDFMSLCCLVDLSGRVVLILLDYVICVPLCSRLISILEKQKEWAEICTILNNPRSLKHLCRLEIRKHMTIKRLCNTIIMDSFPPPIKNYLLYKEYDLT</sequence>
<dbReference type="SMART" id="SM00969">
    <property type="entry name" value="SOCS_box"/>
    <property type="match status" value="1"/>
</dbReference>
<dbReference type="Pfam" id="PF07525">
    <property type="entry name" value="SOCS_box"/>
    <property type="match status" value="1"/>
</dbReference>
<dbReference type="GO" id="GO:0035556">
    <property type="term" value="P:intracellular signal transduction"/>
    <property type="evidence" value="ECO:0007669"/>
    <property type="project" value="InterPro"/>
</dbReference>
<dbReference type="UniPathway" id="UPA00143"/>
<reference evidence="3" key="2">
    <citation type="submission" date="2025-09" db="UniProtKB">
        <authorList>
            <consortium name="Ensembl"/>
        </authorList>
    </citation>
    <scope>IDENTIFICATION</scope>
</reference>
<dbReference type="AlphaFoldDB" id="A0A672RCV5"/>
<dbReference type="OMA" id="RHERESF"/>
<keyword evidence="4" id="KW-1185">Reference proteome</keyword>